<keyword evidence="2" id="KW-1133">Transmembrane helix</keyword>
<dbReference type="Proteomes" id="UP000516105">
    <property type="component" value="Chromosome"/>
</dbReference>
<dbReference type="EMBL" id="CP060782">
    <property type="protein sequence ID" value="QNP44870.1"/>
    <property type="molecule type" value="Genomic_DNA"/>
</dbReference>
<accession>A0ABX6T5E9</accession>
<organism evidence="3 4">
    <name type="scientific">Sphingomonas sediminicola</name>
    <dbReference type="NCBI Taxonomy" id="386874"/>
    <lineage>
        <taxon>Bacteria</taxon>
        <taxon>Pseudomonadati</taxon>
        <taxon>Pseudomonadota</taxon>
        <taxon>Alphaproteobacteria</taxon>
        <taxon>Sphingomonadales</taxon>
        <taxon>Sphingomonadaceae</taxon>
        <taxon>Sphingomonas</taxon>
    </lineage>
</organism>
<name>A0ABX6T5E9_9SPHN</name>
<feature type="transmembrane region" description="Helical" evidence="2">
    <location>
        <begin position="28"/>
        <end position="48"/>
    </location>
</feature>
<keyword evidence="2" id="KW-0472">Membrane</keyword>
<sequence>MAARQSDEGEFSSGTVVVRRRRWRRVTAIASLALLVLFVVLITGVWIARRPIATRVLQDQFEQKGVRATYKLDRVGLRTQQVSNLVIGDPKNPDLVARYALIQVRWKLSGGVRVYRIVARGVRLKGKVIDGKVNWGEVSKLLPPPTGKPFSLPNVVLDIADSSISLQTPFGTLGFALAGSGNLTGGFRGNLAAVSPKLDMGRCSLDGMRAYTAIRVIARRPRVEGPFIADRFACPVSNLLMDAPRFDLDTNFSESFTTFDGSARVTTQRVIAGANGLAAMTGNVRFTGTPKSAYGKIDVAAQRSRLGPIYADRTRINGKYLIGASAGTLALVADYSAENADLASSVMANVTEPLSAARNTPIGPIAVAISNAISKSAKSFDASGSIRMVNFPGGGAARIETANVRADSGAQVQVSGGDGVTYYWPSAKLRVDGLIKMAGGELPQGQVLLRQPRSGAPMKGLARFAPYQAGASRLALNPIRFQASANGATNFDTVALLDGPFPDGRVQAFRLPLNGRLGPAGAFSVGRGCIVASWRYFRMREIQFGPTRLPVCAIGPAIVSKPAGGDLRVAAKLNDPRLAGRLGKAPLQLRADGAQIIGKQFSAADLAVRLGRIEAPFAFDAARLRGTFSGSGISGTFGGAKSTIGNVPLLITDADGRWRYFRKDLTVNGALNLSDRSETPRFYTLRSNDFQVKLSGDNINAGGTLVHPASGTKITDVTIRHELSSGSGQATLDVPGITFGEGLQPEEITRLTEGVIALVQGKLSGRGVINWDGEGKVTSTGDFSTAGMDLAAPFGPVTGLSGNVHFTDLLGLETAPGQTATVATINPGILVENGVIRYQLLPGQLVKVERGEWPFMGGRLILRETILNFSRPTAKRLTFEVVGFDAKRFIDTFGFQGIEITGTFDGVLPMIFDENGGRVVGGRLDSREPGGQFNYNGTKPKAGIAVGLAFDLLSNMRYHQMTIRLDGDLAGEFASRFEIGEVSLGNRGGFVAGLVRNAFKKVPLKVNLNVKGPFRALVQMAKGFKDPSAVIQPVLPFPLDAPGLATEIRVLKKEEEQQSNVPPIQEQVDVSTKPQPSE</sequence>
<evidence type="ECO:0000256" key="2">
    <source>
        <dbReference type="SAM" id="Phobius"/>
    </source>
</evidence>
<gene>
    <name evidence="3" type="ORF">H9L14_08920</name>
</gene>
<keyword evidence="2" id="KW-0812">Transmembrane</keyword>
<keyword evidence="4" id="KW-1185">Reference proteome</keyword>
<dbReference type="InterPro" id="IPR021730">
    <property type="entry name" value="YdbH"/>
</dbReference>
<feature type="region of interest" description="Disordered" evidence="1">
    <location>
        <begin position="1054"/>
        <end position="1078"/>
    </location>
</feature>
<proteinExistence type="predicted"/>
<dbReference type="Pfam" id="PF11739">
    <property type="entry name" value="YdbH-like"/>
    <property type="match status" value="1"/>
</dbReference>
<evidence type="ECO:0000313" key="4">
    <source>
        <dbReference type="Proteomes" id="UP000516105"/>
    </source>
</evidence>
<evidence type="ECO:0000256" key="1">
    <source>
        <dbReference type="SAM" id="MobiDB-lite"/>
    </source>
</evidence>
<evidence type="ECO:0000313" key="3">
    <source>
        <dbReference type="EMBL" id="QNP44870.1"/>
    </source>
</evidence>
<protein>
    <submittedName>
        <fullName evidence="3">YdbH domain-containing protein</fullName>
    </submittedName>
</protein>
<feature type="compositionally biased region" description="Polar residues" evidence="1">
    <location>
        <begin position="1058"/>
        <end position="1078"/>
    </location>
</feature>
<reference evidence="3 4" key="1">
    <citation type="submission" date="2020-08" db="EMBL/GenBank/DDBJ databases">
        <title>Genome sequence of Sphingomonas sediminicola KACC 15039T.</title>
        <authorList>
            <person name="Hyun D.-W."/>
            <person name="Bae J.-W."/>
        </authorList>
    </citation>
    <scope>NUCLEOTIDE SEQUENCE [LARGE SCALE GENOMIC DNA]</scope>
    <source>
        <strain evidence="3 4">KACC 15039</strain>
    </source>
</reference>